<name>A0A9W6ZP89_9STRA</name>
<sequence length="268" mass="29712">MGCINTKPKSVLETIKDNYDKQDHDEGTGNPAMDLSPISMEGGDQASTPTREKSTSITEYISDRIRGLSSPPAPAPAAEVYFTPPFLFVGRRFKKHHRNTLGRMLSSQGRVLKLTKEGALAWYKTTSLTGIPDATESSEKEDGIIEVSSIRRIDRGYKTAVFAATGVEGTSNLAFSIITSERTLDLEAESEQVRDEWCEALEKHLKHSLNMVDIELGGDTAAAVLSPEEKMAKKQEEREKAYNAHSAEREKLRRARTSSQQRASTYTK</sequence>
<dbReference type="InterPro" id="IPR011993">
    <property type="entry name" value="PH-like_dom_sf"/>
</dbReference>
<protein>
    <recommendedName>
        <fullName evidence="2">PH domain-containing protein</fullName>
    </recommendedName>
</protein>
<feature type="compositionally biased region" description="Basic and acidic residues" evidence="1">
    <location>
        <begin position="227"/>
        <end position="251"/>
    </location>
</feature>
<organism evidence="3 4">
    <name type="scientific">Triparma strigata</name>
    <dbReference type="NCBI Taxonomy" id="1606541"/>
    <lineage>
        <taxon>Eukaryota</taxon>
        <taxon>Sar</taxon>
        <taxon>Stramenopiles</taxon>
        <taxon>Ochrophyta</taxon>
        <taxon>Bolidophyceae</taxon>
        <taxon>Parmales</taxon>
        <taxon>Triparmaceae</taxon>
        <taxon>Triparma</taxon>
    </lineage>
</organism>
<evidence type="ECO:0000256" key="1">
    <source>
        <dbReference type="SAM" id="MobiDB-lite"/>
    </source>
</evidence>
<dbReference type="SUPFAM" id="SSF50729">
    <property type="entry name" value="PH domain-like"/>
    <property type="match status" value="1"/>
</dbReference>
<evidence type="ECO:0000313" key="3">
    <source>
        <dbReference type="EMBL" id="GMH56676.1"/>
    </source>
</evidence>
<dbReference type="EMBL" id="BRXY01000041">
    <property type="protein sequence ID" value="GMH56676.1"/>
    <property type="molecule type" value="Genomic_DNA"/>
</dbReference>
<comment type="caution">
    <text evidence="3">The sequence shown here is derived from an EMBL/GenBank/DDBJ whole genome shotgun (WGS) entry which is preliminary data.</text>
</comment>
<evidence type="ECO:0000259" key="2">
    <source>
        <dbReference type="PROSITE" id="PS50003"/>
    </source>
</evidence>
<evidence type="ECO:0000313" key="4">
    <source>
        <dbReference type="Proteomes" id="UP001165085"/>
    </source>
</evidence>
<dbReference type="SMART" id="SM00233">
    <property type="entry name" value="PH"/>
    <property type="match status" value="1"/>
</dbReference>
<feature type="compositionally biased region" description="Basic and acidic residues" evidence="1">
    <location>
        <begin position="18"/>
        <end position="27"/>
    </location>
</feature>
<proteinExistence type="predicted"/>
<keyword evidence="4" id="KW-1185">Reference proteome</keyword>
<reference evidence="4" key="1">
    <citation type="journal article" date="2023" name="Commun. Biol.">
        <title>Genome analysis of Parmales, the sister group of diatoms, reveals the evolutionary specialization of diatoms from phago-mixotrophs to photoautotrophs.</title>
        <authorList>
            <person name="Ban H."/>
            <person name="Sato S."/>
            <person name="Yoshikawa S."/>
            <person name="Yamada K."/>
            <person name="Nakamura Y."/>
            <person name="Ichinomiya M."/>
            <person name="Sato N."/>
            <person name="Blanc-Mathieu R."/>
            <person name="Endo H."/>
            <person name="Kuwata A."/>
            <person name="Ogata H."/>
        </authorList>
    </citation>
    <scope>NUCLEOTIDE SEQUENCE [LARGE SCALE GENOMIC DNA]</scope>
    <source>
        <strain evidence="4">NIES 3701</strain>
    </source>
</reference>
<feature type="region of interest" description="Disordered" evidence="1">
    <location>
        <begin position="18"/>
        <end position="55"/>
    </location>
</feature>
<dbReference type="InterPro" id="IPR001849">
    <property type="entry name" value="PH_domain"/>
</dbReference>
<dbReference type="Gene3D" id="2.30.29.30">
    <property type="entry name" value="Pleckstrin-homology domain (PH domain)/Phosphotyrosine-binding domain (PTB)"/>
    <property type="match status" value="1"/>
</dbReference>
<dbReference type="Proteomes" id="UP001165085">
    <property type="component" value="Unassembled WGS sequence"/>
</dbReference>
<dbReference type="Pfam" id="PF00169">
    <property type="entry name" value="PH"/>
    <property type="match status" value="1"/>
</dbReference>
<dbReference type="PROSITE" id="PS50003">
    <property type="entry name" value="PH_DOMAIN"/>
    <property type="match status" value="1"/>
</dbReference>
<dbReference type="AlphaFoldDB" id="A0A9W6ZP89"/>
<feature type="compositionally biased region" description="Polar residues" evidence="1">
    <location>
        <begin position="45"/>
        <end position="55"/>
    </location>
</feature>
<dbReference type="OrthoDB" id="188756at2759"/>
<feature type="domain" description="PH" evidence="2">
    <location>
        <begin position="85"/>
        <end position="206"/>
    </location>
</feature>
<feature type="compositionally biased region" description="Low complexity" evidence="1">
    <location>
        <begin position="257"/>
        <end position="268"/>
    </location>
</feature>
<feature type="region of interest" description="Disordered" evidence="1">
    <location>
        <begin position="226"/>
        <end position="268"/>
    </location>
</feature>
<accession>A0A9W6ZP89</accession>
<gene>
    <name evidence="3" type="ORF">TrST_g10866</name>
</gene>